<sequence>MKLLSELWSAEIEGLTTGWLYDAPGARVQGRRLRVSGTVYLITCIECEEEYIGDTARSLGVREKEHVDGLNRCKVATPLWEHRLRSHSGAVIGVAVTTLARQVDIAAHKALEALNRKEERVAVNQKLDPFANLCGFTPQGASQKVAEGLTRREGSFIIHPHLFPSEE</sequence>
<dbReference type="EMBL" id="UZAH01027156">
    <property type="protein sequence ID" value="VDO89127.1"/>
    <property type="molecule type" value="Genomic_DNA"/>
</dbReference>
<accession>A0A183FTX6</accession>
<evidence type="ECO:0000313" key="2">
    <source>
        <dbReference type="Proteomes" id="UP000050761"/>
    </source>
</evidence>
<reference evidence="3" key="2">
    <citation type="submission" date="2019-09" db="UniProtKB">
        <authorList>
            <consortium name="WormBaseParasite"/>
        </authorList>
    </citation>
    <scope>IDENTIFICATION</scope>
</reference>
<reference evidence="1 2" key="1">
    <citation type="submission" date="2018-11" db="EMBL/GenBank/DDBJ databases">
        <authorList>
            <consortium name="Pathogen Informatics"/>
        </authorList>
    </citation>
    <scope>NUCLEOTIDE SEQUENCE [LARGE SCALE GENOMIC DNA]</scope>
</reference>
<accession>A0A3P7ZXP9</accession>
<dbReference type="Proteomes" id="UP000050761">
    <property type="component" value="Unassembled WGS sequence"/>
</dbReference>
<name>A0A183FTX6_HELPZ</name>
<dbReference type="OrthoDB" id="5839195at2759"/>
<keyword evidence="2" id="KW-1185">Reference proteome</keyword>
<gene>
    <name evidence="1" type="ORF">HPBE_LOCUS11580</name>
</gene>
<proteinExistence type="predicted"/>
<evidence type="ECO:0000313" key="3">
    <source>
        <dbReference type="WBParaSite" id="HPBE_0001157901-mRNA-1"/>
    </source>
</evidence>
<evidence type="ECO:0000313" key="1">
    <source>
        <dbReference type="EMBL" id="VDO89127.1"/>
    </source>
</evidence>
<dbReference type="AlphaFoldDB" id="A0A183FTX6"/>
<protein>
    <submittedName>
        <fullName evidence="3">GIY-YIG domain-containing protein</fullName>
    </submittedName>
</protein>
<organism evidence="2 3">
    <name type="scientific">Heligmosomoides polygyrus</name>
    <name type="common">Parasitic roundworm</name>
    <dbReference type="NCBI Taxonomy" id="6339"/>
    <lineage>
        <taxon>Eukaryota</taxon>
        <taxon>Metazoa</taxon>
        <taxon>Ecdysozoa</taxon>
        <taxon>Nematoda</taxon>
        <taxon>Chromadorea</taxon>
        <taxon>Rhabditida</taxon>
        <taxon>Rhabditina</taxon>
        <taxon>Rhabditomorpha</taxon>
        <taxon>Strongyloidea</taxon>
        <taxon>Heligmosomidae</taxon>
        <taxon>Heligmosomoides</taxon>
    </lineage>
</organism>
<dbReference type="WBParaSite" id="HPBE_0001157901-mRNA-1">
    <property type="protein sequence ID" value="HPBE_0001157901-mRNA-1"/>
    <property type="gene ID" value="HPBE_0001157901"/>
</dbReference>